<reference evidence="1 2" key="1">
    <citation type="submission" date="2017-09" db="EMBL/GenBank/DDBJ databases">
        <authorList>
            <person name="Ehlers B."/>
            <person name="Leendertz F.H."/>
        </authorList>
    </citation>
    <scope>NUCLEOTIDE SEQUENCE [LARGE SCALE GENOMIC DNA]</scope>
    <source>
        <strain evidence="1 2">DSM 18289</strain>
    </source>
</reference>
<name>A0A285PC44_9HYPH</name>
<accession>A0A285PC44</accession>
<evidence type="ECO:0000313" key="1">
    <source>
        <dbReference type="EMBL" id="SNZ19289.1"/>
    </source>
</evidence>
<gene>
    <name evidence="1" type="ORF">SAMN06265368_2371</name>
</gene>
<dbReference type="AlphaFoldDB" id="A0A285PC44"/>
<organism evidence="1 2">
    <name type="scientific">Cohaesibacter gelatinilyticus</name>
    <dbReference type="NCBI Taxonomy" id="372072"/>
    <lineage>
        <taxon>Bacteria</taxon>
        <taxon>Pseudomonadati</taxon>
        <taxon>Pseudomonadota</taxon>
        <taxon>Alphaproteobacteria</taxon>
        <taxon>Hyphomicrobiales</taxon>
        <taxon>Cohaesibacteraceae</taxon>
    </lineage>
</organism>
<protein>
    <submittedName>
        <fullName evidence="1">Uncharacterized protein</fullName>
    </submittedName>
</protein>
<keyword evidence="2" id="KW-1185">Reference proteome</keyword>
<dbReference type="EMBL" id="OBEL01000002">
    <property type="protein sequence ID" value="SNZ19289.1"/>
    <property type="molecule type" value="Genomic_DNA"/>
</dbReference>
<evidence type="ECO:0000313" key="2">
    <source>
        <dbReference type="Proteomes" id="UP000219439"/>
    </source>
</evidence>
<sequence>MIFGYLQLAVSGMELLAKVECRTSCKRLKSPFDLPLSQLQLSFF</sequence>
<dbReference type="Proteomes" id="UP000219439">
    <property type="component" value="Unassembled WGS sequence"/>
</dbReference>
<proteinExistence type="predicted"/>